<accession>A0ABP7MSA8</accession>
<evidence type="ECO:0000313" key="1">
    <source>
        <dbReference type="EMBL" id="GAA3927693.1"/>
    </source>
</evidence>
<sequence>MSIKKFTFLRESIDRYQNHSNRLLKRLELQLPHHIDSIACAMENSSIAFFRNKGSQTRCLAETSADVAEAILLSNDYACDLVLEAIAKVEQKTFPS</sequence>
<dbReference type="EMBL" id="BAABBN010000007">
    <property type="protein sequence ID" value="GAA3927693.1"/>
    <property type="molecule type" value="Genomic_DNA"/>
</dbReference>
<protein>
    <submittedName>
        <fullName evidence="1">Uncharacterized protein</fullName>
    </submittedName>
</protein>
<name>A0ABP7MSA8_9GAMM</name>
<comment type="caution">
    <text evidence="1">The sequence shown here is derived from an EMBL/GenBank/DDBJ whole genome shotgun (WGS) entry which is preliminary data.</text>
</comment>
<dbReference type="RefSeq" id="WP_344798878.1">
    <property type="nucleotide sequence ID" value="NZ_BAABBN010000007.1"/>
</dbReference>
<reference evidence="2" key="1">
    <citation type="journal article" date="2019" name="Int. J. Syst. Evol. Microbiol.">
        <title>The Global Catalogue of Microorganisms (GCM) 10K type strain sequencing project: providing services to taxonomists for standard genome sequencing and annotation.</title>
        <authorList>
            <consortium name="The Broad Institute Genomics Platform"/>
            <consortium name="The Broad Institute Genome Sequencing Center for Infectious Disease"/>
            <person name="Wu L."/>
            <person name="Ma J."/>
        </authorList>
    </citation>
    <scope>NUCLEOTIDE SEQUENCE [LARGE SCALE GENOMIC DNA]</scope>
    <source>
        <strain evidence="2">JCM 17551</strain>
    </source>
</reference>
<keyword evidence="2" id="KW-1185">Reference proteome</keyword>
<gene>
    <name evidence="1" type="ORF">GCM10022277_25100</name>
</gene>
<organism evidence="1 2">
    <name type="scientific">Litoribacillus peritrichatus</name>
    <dbReference type="NCBI Taxonomy" id="718191"/>
    <lineage>
        <taxon>Bacteria</taxon>
        <taxon>Pseudomonadati</taxon>
        <taxon>Pseudomonadota</taxon>
        <taxon>Gammaproteobacteria</taxon>
        <taxon>Oceanospirillales</taxon>
        <taxon>Oceanospirillaceae</taxon>
        <taxon>Litoribacillus</taxon>
    </lineage>
</organism>
<dbReference type="Proteomes" id="UP001501565">
    <property type="component" value="Unassembled WGS sequence"/>
</dbReference>
<proteinExistence type="predicted"/>
<evidence type="ECO:0000313" key="2">
    <source>
        <dbReference type="Proteomes" id="UP001501565"/>
    </source>
</evidence>